<name>A0A952FV03_9PROT</name>
<organism evidence="2 3">
    <name type="scientific">Inquilinus limosus</name>
    <dbReference type="NCBI Taxonomy" id="171674"/>
    <lineage>
        <taxon>Bacteria</taxon>
        <taxon>Pseudomonadati</taxon>
        <taxon>Pseudomonadota</taxon>
        <taxon>Alphaproteobacteria</taxon>
        <taxon>Rhodospirillales</taxon>
        <taxon>Rhodospirillaceae</taxon>
        <taxon>Inquilinus</taxon>
    </lineage>
</organism>
<gene>
    <name evidence="2" type="ORF">JF625_27520</name>
</gene>
<evidence type="ECO:0000259" key="1">
    <source>
        <dbReference type="Pfam" id="PF22422"/>
    </source>
</evidence>
<protein>
    <recommendedName>
        <fullName evidence="1">Mannosylglycerate hydrolase MGH1-like glycoside hydrolase domain-containing protein</fullName>
    </recommendedName>
</protein>
<dbReference type="InterPro" id="IPR054491">
    <property type="entry name" value="MGH1-like_GH"/>
</dbReference>
<dbReference type="AlphaFoldDB" id="A0A952FV03"/>
<sequence length="215" mass="23339">DNSYWRGRIWPPLNWMVWHGLRRNGFEAEAAKLAEDSLRLFARAWDERRLCPENFNAETGEPMDQPDTEGFYSWGALMPALGVAGVMDINPWGGWELVNGGADTTLGPIASPAGAVTVRIADGVLALQQGRRTLLETNLVGRLSQLRFGAGDIAVTLPPDLPDGVWLRFPSLAPDRVLDLRLGDAPAAWRDEGGVTVDVLPARAAGATLRVFLAA</sequence>
<dbReference type="Proteomes" id="UP000700706">
    <property type="component" value="Unassembled WGS sequence"/>
</dbReference>
<feature type="domain" description="Mannosylglycerate hydrolase MGH1-like glycoside hydrolase" evidence="1">
    <location>
        <begin position="3"/>
        <end position="74"/>
    </location>
</feature>
<accession>A0A952FV03</accession>
<feature type="non-terminal residue" evidence="2">
    <location>
        <position position="1"/>
    </location>
</feature>
<dbReference type="SUPFAM" id="SSF48208">
    <property type="entry name" value="Six-hairpin glycosidases"/>
    <property type="match status" value="1"/>
</dbReference>
<dbReference type="EMBL" id="JAEKLZ010000463">
    <property type="protein sequence ID" value="MBW8728884.1"/>
    <property type="molecule type" value="Genomic_DNA"/>
</dbReference>
<dbReference type="Pfam" id="PF22422">
    <property type="entry name" value="MGH1-like_GH"/>
    <property type="match status" value="1"/>
</dbReference>
<reference evidence="2" key="1">
    <citation type="submission" date="2020-06" db="EMBL/GenBank/DDBJ databases">
        <title>Stable isotope informed genome-resolved metagenomics uncovers potential trophic interactions in rhizosphere soil.</title>
        <authorList>
            <person name="Starr E.P."/>
            <person name="Shi S."/>
            <person name="Blazewicz S.J."/>
            <person name="Koch B.J."/>
            <person name="Probst A.J."/>
            <person name="Hungate B.A."/>
            <person name="Pett-Ridge J."/>
            <person name="Firestone M.K."/>
            <person name="Banfield J.F."/>
        </authorList>
    </citation>
    <scope>NUCLEOTIDE SEQUENCE</scope>
    <source>
        <strain evidence="2">YM_69_17</strain>
    </source>
</reference>
<evidence type="ECO:0000313" key="3">
    <source>
        <dbReference type="Proteomes" id="UP000700706"/>
    </source>
</evidence>
<dbReference type="InterPro" id="IPR012341">
    <property type="entry name" value="6hp_glycosidase-like_sf"/>
</dbReference>
<evidence type="ECO:0000313" key="2">
    <source>
        <dbReference type="EMBL" id="MBW8728884.1"/>
    </source>
</evidence>
<dbReference type="InterPro" id="IPR008928">
    <property type="entry name" value="6-hairpin_glycosidase_sf"/>
</dbReference>
<dbReference type="GO" id="GO:0005975">
    <property type="term" value="P:carbohydrate metabolic process"/>
    <property type="evidence" value="ECO:0007669"/>
    <property type="project" value="InterPro"/>
</dbReference>
<dbReference type="Gene3D" id="1.50.10.10">
    <property type="match status" value="1"/>
</dbReference>
<proteinExistence type="predicted"/>
<comment type="caution">
    <text evidence="2">The sequence shown here is derived from an EMBL/GenBank/DDBJ whole genome shotgun (WGS) entry which is preliminary data.</text>
</comment>